<dbReference type="GO" id="GO:0008408">
    <property type="term" value="F:3'-5' exonuclease activity"/>
    <property type="evidence" value="ECO:0007669"/>
    <property type="project" value="TreeGrafter"/>
</dbReference>
<sequence length="230" mass="25361">MSEICDANKLNHRFRGYFPVVIDVETAGFNAQTDALLEIAVTMLKMDEKGDLVLDKTLHYHIEPFEGANLEPEALAFNGIDPSNPLRGAVSEKEAFLEIFKEVKKHQKASDCHRSIIVAHNASFDHGFVTKAIERNGLKRTPFHPFATFDTAALSGLALGHTVLAKACEIAGIPFDNKEAHSALYDTERTAELFCHIVNKWKALGGWPLSSDNADDSMEEQSESQDSSSS</sequence>
<organism evidence="10 11">
    <name type="scientific">Shewanella marisflavi</name>
    <dbReference type="NCBI Taxonomy" id="260364"/>
    <lineage>
        <taxon>Bacteria</taxon>
        <taxon>Pseudomonadati</taxon>
        <taxon>Pseudomonadota</taxon>
        <taxon>Gammaproteobacteria</taxon>
        <taxon>Alteromonadales</taxon>
        <taxon>Shewanellaceae</taxon>
        <taxon>Shewanella</taxon>
    </lineage>
</organism>
<protein>
    <recommendedName>
        <fullName evidence="8">Ribonuclease T</fullName>
        <ecNumber evidence="8">3.1.13.-</ecNumber>
    </recommendedName>
    <alternativeName>
        <fullName evidence="8">Exoribonuclease T</fullName>
        <shortName evidence="8">RNase T</shortName>
    </alternativeName>
</protein>
<dbReference type="InterPro" id="IPR013520">
    <property type="entry name" value="Ribonucl_H"/>
</dbReference>
<feature type="binding site" evidence="8">
    <location>
        <position position="186"/>
    </location>
    <ligand>
        <name>Mg(2+)</name>
        <dbReference type="ChEBI" id="CHEBI:18420"/>
        <label>2</label>
        <note>catalytic</note>
    </ligand>
</feature>
<keyword evidence="5 8" id="KW-0378">Hydrolase</keyword>
<dbReference type="Pfam" id="PF00929">
    <property type="entry name" value="RNase_T"/>
    <property type="match status" value="1"/>
</dbReference>
<dbReference type="HAMAP" id="MF_00157">
    <property type="entry name" value="RNase_T"/>
    <property type="match status" value="1"/>
</dbReference>
<dbReference type="KEGG" id="smav:CFF01_11755"/>
<dbReference type="EC" id="3.1.13.-" evidence="8"/>
<dbReference type="InterPro" id="IPR012337">
    <property type="entry name" value="RNaseH-like_sf"/>
</dbReference>
<dbReference type="GO" id="GO:0003676">
    <property type="term" value="F:nucleic acid binding"/>
    <property type="evidence" value="ECO:0007669"/>
    <property type="project" value="InterPro"/>
</dbReference>
<dbReference type="GO" id="GO:0016896">
    <property type="term" value="F:RNA exonuclease activity, producing 5'-phosphomonoesters"/>
    <property type="evidence" value="ECO:0007669"/>
    <property type="project" value="UniProtKB-UniRule"/>
</dbReference>
<feature type="binding site" evidence="8">
    <location>
        <position position="181"/>
    </location>
    <ligand>
        <name>Mg(2+)</name>
        <dbReference type="ChEBI" id="CHEBI:18420"/>
        <label>2</label>
        <note>catalytic</note>
    </ligand>
</feature>
<dbReference type="PANTHER" id="PTHR30231">
    <property type="entry name" value="DNA POLYMERASE III SUBUNIT EPSILON"/>
    <property type="match status" value="1"/>
</dbReference>
<keyword evidence="7 8" id="KW-0460">Magnesium</keyword>
<dbReference type="GO" id="GO:0045004">
    <property type="term" value="P:DNA replication proofreading"/>
    <property type="evidence" value="ECO:0007669"/>
    <property type="project" value="TreeGrafter"/>
</dbReference>
<dbReference type="InterPro" id="IPR036397">
    <property type="entry name" value="RNaseH_sf"/>
</dbReference>
<dbReference type="GO" id="GO:0000287">
    <property type="term" value="F:magnesium ion binding"/>
    <property type="evidence" value="ECO:0007669"/>
    <property type="project" value="UniProtKB-UniRule"/>
</dbReference>
<reference evidence="10 11" key="1">
    <citation type="submission" date="2017-06" db="EMBL/GenBank/DDBJ databases">
        <title>Complete genome sequence of Shewanella marisflavi EP1 associated with anaerobic 2,4-dinitrotoluene reduction and salt tolerance.</title>
        <authorList>
            <person name="Huang J."/>
        </authorList>
    </citation>
    <scope>NUCLEOTIDE SEQUENCE [LARGE SCALE GENOMIC DNA]</scope>
    <source>
        <strain evidence="10 11">EP1</strain>
    </source>
</reference>
<comment type="similarity">
    <text evidence="8">Belongs to the RNase T family.</text>
</comment>
<dbReference type="RefSeq" id="WP_088904908.1">
    <property type="nucleotide sequence ID" value="NZ_CP022272.1"/>
</dbReference>
<dbReference type="Proteomes" id="UP000198233">
    <property type="component" value="Chromosome"/>
</dbReference>
<feature type="domain" description="Exonuclease" evidence="9">
    <location>
        <begin position="18"/>
        <end position="203"/>
    </location>
</feature>
<dbReference type="Gene3D" id="3.30.420.10">
    <property type="entry name" value="Ribonuclease H-like superfamily/Ribonuclease H"/>
    <property type="match status" value="1"/>
</dbReference>
<feature type="active site" description="Proton donor/acceptor" evidence="8">
    <location>
        <position position="181"/>
    </location>
</feature>
<feature type="site" description="Important for substrate binding and specificity" evidence="8">
    <location>
        <position position="124"/>
    </location>
</feature>
<keyword evidence="4 8" id="KW-0479">Metal-binding</keyword>
<gene>
    <name evidence="8" type="primary">rnt</name>
    <name evidence="10" type="ORF">CFF01_11755</name>
</gene>
<evidence type="ECO:0000256" key="5">
    <source>
        <dbReference type="ARBA" id="ARBA00022801"/>
    </source>
</evidence>
<feature type="binding site" evidence="8">
    <location>
        <position position="23"/>
    </location>
    <ligand>
        <name>Mg(2+)</name>
        <dbReference type="ChEBI" id="CHEBI:18420"/>
        <label>2</label>
        <note>catalytic</note>
    </ligand>
</feature>
<name>A0AAC9U0N2_9GAMM</name>
<feature type="binding site" evidence="8">
    <location>
        <position position="23"/>
    </location>
    <ligand>
        <name>Mg(2+)</name>
        <dbReference type="ChEBI" id="CHEBI:18420"/>
        <label>1</label>
        <note>catalytic</note>
    </ligand>
</feature>
<feature type="site" description="Important for substrate binding and specificity" evidence="8">
    <location>
        <position position="146"/>
    </location>
</feature>
<dbReference type="CDD" id="cd06134">
    <property type="entry name" value="RNaseT"/>
    <property type="match status" value="1"/>
</dbReference>
<dbReference type="InterPro" id="IPR005987">
    <property type="entry name" value="RNase_T"/>
</dbReference>
<dbReference type="EMBL" id="CP022272">
    <property type="protein sequence ID" value="ASJ97203.1"/>
    <property type="molecule type" value="Genomic_DNA"/>
</dbReference>
<dbReference type="AlphaFoldDB" id="A0AAC9U0N2"/>
<dbReference type="GO" id="GO:0005829">
    <property type="term" value="C:cytosol"/>
    <property type="evidence" value="ECO:0007669"/>
    <property type="project" value="TreeGrafter"/>
</dbReference>
<comment type="function">
    <text evidence="8">Trims short 3' overhangs of a variety of RNA species, leaving a one or two nucleotide 3' overhang. Responsible for the end-turnover of tRNA: specifically removes the terminal AMP residue from uncharged tRNA (tRNA-C-C-A). Also appears to be involved in tRNA biosynthesis.</text>
</comment>
<accession>A0AAC9U0N2</accession>
<evidence type="ECO:0000256" key="4">
    <source>
        <dbReference type="ARBA" id="ARBA00022723"/>
    </source>
</evidence>
<evidence type="ECO:0000259" key="9">
    <source>
        <dbReference type="SMART" id="SM00479"/>
    </source>
</evidence>
<evidence type="ECO:0000313" key="10">
    <source>
        <dbReference type="EMBL" id="ASJ97203.1"/>
    </source>
</evidence>
<dbReference type="SUPFAM" id="SSF53098">
    <property type="entry name" value="Ribonuclease H-like"/>
    <property type="match status" value="1"/>
</dbReference>
<keyword evidence="6 8" id="KW-0269">Exonuclease</keyword>
<feature type="site" description="Important for substrate binding and specificity" evidence="8">
    <location>
        <position position="77"/>
    </location>
</feature>
<evidence type="ECO:0000256" key="6">
    <source>
        <dbReference type="ARBA" id="ARBA00022839"/>
    </source>
</evidence>
<keyword evidence="2 8" id="KW-0819">tRNA processing</keyword>
<dbReference type="GO" id="GO:0008033">
    <property type="term" value="P:tRNA processing"/>
    <property type="evidence" value="ECO:0007669"/>
    <property type="project" value="UniProtKB-KW"/>
</dbReference>
<proteinExistence type="inferred from homology"/>
<feature type="site" description="Important for substrate binding and specificity" evidence="8">
    <location>
        <position position="29"/>
    </location>
</feature>
<evidence type="ECO:0000256" key="2">
    <source>
        <dbReference type="ARBA" id="ARBA00022694"/>
    </source>
</evidence>
<comment type="cofactor">
    <cofactor evidence="8">
        <name>Mg(2+)</name>
        <dbReference type="ChEBI" id="CHEBI:18420"/>
    </cofactor>
    <text evidence="8">Binds two Mg(2+) per subunit. The active form of the enzyme binds two Mg(2+) ions in its active site. The first Mg(2+) forms only one salt bridge with the protein.</text>
</comment>
<evidence type="ECO:0000313" key="11">
    <source>
        <dbReference type="Proteomes" id="UP000198233"/>
    </source>
</evidence>
<evidence type="ECO:0000256" key="8">
    <source>
        <dbReference type="HAMAP-Rule" id="MF_00157"/>
    </source>
</evidence>
<evidence type="ECO:0000256" key="3">
    <source>
        <dbReference type="ARBA" id="ARBA00022722"/>
    </source>
</evidence>
<dbReference type="PANTHER" id="PTHR30231:SF2">
    <property type="entry name" value="RIBONUCLEASE T"/>
    <property type="match status" value="1"/>
</dbReference>
<keyword evidence="3 8" id="KW-0540">Nuclease</keyword>
<dbReference type="NCBIfam" id="TIGR01298">
    <property type="entry name" value="RNaseT"/>
    <property type="match status" value="1"/>
</dbReference>
<dbReference type="FunFam" id="3.30.420.10:FF:000009">
    <property type="entry name" value="Ribonuclease T"/>
    <property type="match status" value="1"/>
</dbReference>
<comment type="subunit">
    <text evidence="1 8">Homodimer.</text>
</comment>
<evidence type="ECO:0000256" key="1">
    <source>
        <dbReference type="ARBA" id="ARBA00011738"/>
    </source>
</evidence>
<dbReference type="SMART" id="SM00479">
    <property type="entry name" value="EXOIII"/>
    <property type="match status" value="1"/>
</dbReference>
<feature type="binding site" evidence="8">
    <location>
        <position position="25"/>
    </location>
    <ligand>
        <name>Mg(2+)</name>
        <dbReference type="ChEBI" id="CHEBI:18420"/>
        <label>2</label>
        <note>catalytic</note>
    </ligand>
</feature>
<evidence type="ECO:0000256" key="7">
    <source>
        <dbReference type="ARBA" id="ARBA00022842"/>
    </source>
</evidence>